<proteinExistence type="predicted"/>
<gene>
    <name evidence="1" type="ORF">AB205_0019660</name>
</gene>
<protein>
    <submittedName>
        <fullName evidence="1">Uncharacterized protein</fullName>
    </submittedName>
</protein>
<keyword evidence="2" id="KW-1185">Reference proteome</keyword>
<evidence type="ECO:0000313" key="2">
    <source>
        <dbReference type="Proteomes" id="UP000228934"/>
    </source>
</evidence>
<reference evidence="2" key="1">
    <citation type="journal article" date="2017" name="Nat. Commun.">
        <title>The North American bullfrog draft genome provides insight into hormonal regulation of long noncoding RNA.</title>
        <authorList>
            <person name="Hammond S.A."/>
            <person name="Warren R.L."/>
            <person name="Vandervalk B.P."/>
            <person name="Kucuk E."/>
            <person name="Khan H."/>
            <person name="Gibb E.A."/>
            <person name="Pandoh P."/>
            <person name="Kirk H."/>
            <person name="Zhao Y."/>
            <person name="Jones M."/>
            <person name="Mungall A.J."/>
            <person name="Coope R."/>
            <person name="Pleasance S."/>
            <person name="Moore R.A."/>
            <person name="Holt R.A."/>
            <person name="Round J.M."/>
            <person name="Ohora S."/>
            <person name="Walle B.V."/>
            <person name="Veldhoen N."/>
            <person name="Helbing C.C."/>
            <person name="Birol I."/>
        </authorList>
    </citation>
    <scope>NUCLEOTIDE SEQUENCE [LARGE SCALE GENOMIC DNA]</scope>
</reference>
<accession>A0A2G9R9V0</accession>
<sequence>MLTRTLLTDTGIRLKLQGRFVLYNVGDIEELGMLCHKCEGLAIHLRPFVRCLQCGEYLFTVQQPTMSPRAYRVDWATGIATVEAATIAVGEQQALILPVTTESVPKGDVAITTSSRDITFISTSTTPIPVAPVPRKVGYVKASRSHGRDLPQRLPEPEMKKYMDLEKSTSGTGERSKGNISGTLCKYLPAEELRDSEIDSVSDLSGDDDLFEIMSQELLWAQGEDVASALTFSEWTALSSGRTSTCVDPHSTTKETLSKVASLLPTPVASMVCVRSTTAWSSDREDHVAAECGWAQKPVWGLPQRRGNGLGLSVLREEAGQLRRCQGTGKLVEKMTWNWIIPYGHGQRSLFTGIAVLQCVLLLRSDQPTVF</sequence>
<dbReference type="EMBL" id="KV951071">
    <property type="protein sequence ID" value="PIO24668.1"/>
    <property type="molecule type" value="Genomic_DNA"/>
</dbReference>
<dbReference type="Proteomes" id="UP000228934">
    <property type="component" value="Unassembled WGS sequence"/>
</dbReference>
<evidence type="ECO:0000313" key="1">
    <source>
        <dbReference type="EMBL" id="PIO24668.1"/>
    </source>
</evidence>
<organism evidence="1 2">
    <name type="scientific">Aquarana catesbeiana</name>
    <name type="common">American bullfrog</name>
    <name type="synonym">Rana catesbeiana</name>
    <dbReference type="NCBI Taxonomy" id="8400"/>
    <lineage>
        <taxon>Eukaryota</taxon>
        <taxon>Metazoa</taxon>
        <taxon>Chordata</taxon>
        <taxon>Craniata</taxon>
        <taxon>Vertebrata</taxon>
        <taxon>Euteleostomi</taxon>
        <taxon>Amphibia</taxon>
        <taxon>Batrachia</taxon>
        <taxon>Anura</taxon>
        <taxon>Neobatrachia</taxon>
        <taxon>Ranoidea</taxon>
        <taxon>Ranidae</taxon>
        <taxon>Aquarana</taxon>
    </lineage>
</organism>
<dbReference type="AlphaFoldDB" id="A0A2G9R9V0"/>
<name>A0A2G9R9V0_AQUCT</name>